<dbReference type="OrthoDB" id="72604at2"/>
<gene>
    <name evidence="1" type="ORF">SAMN00790413_04131</name>
</gene>
<dbReference type="EMBL" id="FWWU01000006">
    <property type="protein sequence ID" value="SMB82752.1"/>
    <property type="molecule type" value="Genomic_DNA"/>
</dbReference>
<proteinExistence type="predicted"/>
<organism evidence="1 2">
    <name type="scientific">Deinococcus hopiensis KR-140</name>
    <dbReference type="NCBI Taxonomy" id="695939"/>
    <lineage>
        <taxon>Bacteria</taxon>
        <taxon>Thermotogati</taxon>
        <taxon>Deinococcota</taxon>
        <taxon>Deinococci</taxon>
        <taxon>Deinococcales</taxon>
        <taxon>Deinococcaceae</taxon>
        <taxon>Deinococcus</taxon>
    </lineage>
</organism>
<evidence type="ECO:0000313" key="2">
    <source>
        <dbReference type="Proteomes" id="UP000192582"/>
    </source>
</evidence>
<name>A0A1W1UNR8_9DEIO</name>
<dbReference type="AlphaFoldDB" id="A0A1W1UNR8"/>
<evidence type="ECO:0000313" key="1">
    <source>
        <dbReference type="EMBL" id="SMB82752.1"/>
    </source>
</evidence>
<keyword evidence="2" id="KW-1185">Reference proteome</keyword>
<dbReference type="Proteomes" id="UP000192582">
    <property type="component" value="Unassembled WGS sequence"/>
</dbReference>
<dbReference type="RefSeq" id="WP_084046270.1">
    <property type="nucleotide sequence ID" value="NZ_FWWU01000006.1"/>
</dbReference>
<accession>A0A1W1UNR8</accession>
<protein>
    <submittedName>
        <fullName evidence="1">Uncharacterized protein</fullName>
    </submittedName>
</protein>
<reference evidence="1 2" key="1">
    <citation type="submission" date="2017-04" db="EMBL/GenBank/DDBJ databases">
        <authorList>
            <person name="Afonso C.L."/>
            <person name="Miller P.J."/>
            <person name="Scott M.A."/>
            <person name="Spackman E."/>
            <person name="Goraichik I."/>
            <person name="Dimitrov K.M."/>
            <person name="Suarez D.L."/>
            <person name="Swayne D.E."/>
        </authorList>
    </citation>
    <scope>NUCLEOTIDE SEQUENCE [LARGE SCALE GENOMIC DNA]</scope>
    <source>
        <strain evidence="1 2">KR-140</strain>
    </source>
</reference>
<sequence length="195" mass="21467">MPFETVYAPHPPQFALTLTPEELIRRDARFAHIQRLQERGTLDLLLQDSADLQNAHLTLRWGEVRWQGTPGGNGGERLWRDRDGKALNCALGLDLTHTEVQAVEASRLAAEVISWDQGAVYILTGKAGLPTVTRRLNLGDFCDRLEWDFLTDTGFAAIAEVQAHRLGKGGQPVVWRTALVPPERAELGVGALGLG</sequence>